<keyword evidence="4 7" id="KW-0812">Transmembrane</keyword>
<dbReference type="GO" id="GO:0005886">
    <property type="term" value="C:plasma membrane"/>
    <property type="evidence" value="ECO:0007669"/>
    <property type="project" value="UniProtKB-SubCell"/>
</dbReference>
<comment type="subcellular location">
    <subcellularLocation>
        <location evidence="1">Cell membrane</location>
        <topology evidence="1">Multi-pass membrane protein</topology>
    </subcellularLocation>
</comment>
<feature type="transmembrane region" description="Helical" evidence="7">
    <location>
        <begin position="110"/>
        <end position="127"/>
    </location>
</feature>
<feature type="transmembrane region" description="Helical" evidence="7">
    <location>
        <begin position="64"/>
        <end position="89"/>
    </location>
</feature>
<dbReference type="AlphaFoldDB" id="A0A2T0UMX0"/>
<dbReference type="Pfam" id="PF07681">
    <property type="entry name" value="DoxX"/>
    <property type="match status" value="1"/>
</dbReference>
<gene>
    <name evidence="8" type="ORF">BCF74_11016</name>
</gene>
<evidence type="ECO:0000256" key="4">
    <source>
        <dbReference type="ARBA" id="ARBA00022692"/>
    </source>
</evidence>
<dbReference type="InterPro" id="IPR032808">
    <property type="entry name" value="DoxX"/>
</dbReference>
<proteinExistence type="inferred from homology"/>
<keyword evidence="3" id="KW-1003">Cell membrane</keyword>
<keyword evidence="6 7" id="KW-0472">Membrane</keyword>
<keyword evidence="9" id="KW-1185">Reference proteome</keyword>
<evidence type="ECO:0000313" key="9">
    <source>
        <dbReference type="Proteomes" id="UP000237822"/>
    </source>
</evidence>
<name>A0A2T0UMX0_9MICO</name>
<comment type="similarity">
    <text evidence="2">Belongs to the DoxX family.</text>
</comment>
<protein>
    <submittedName>
        <fullName evidence="8">Putative oxidoreductase</fullName>
    </submittedName>
</protein>
<dbReference type="InterPro" id="IPR051907">
    <property type="entry name" value="DoxX-like_oxidoreductase"/>
</dbReference>
<evidence type="ECO:0000256" key="3">
    <source>
        <dbReference type="ARBA" id="ARBA00022475"/>
    </source>
</evidence>
<dbReference type="OrthoDB" id="346004at2"/>
<dbReference type="PANTHER" id="PTHR33452:SF1">
    <property type="entry name" value="INNER MEMBRANE PROTEIN YPHA-RELATED"/>
    <property type="match status" value="1"/>
</dbReference>
<feature type="transmembrane region" description="Helical" evidence="7">
    <location>
        <begin position="139"/>
        <end position="159"/>
    </location>
</feature>
<dbReference type="RefSeq" id="WP_106297337.1">
    <property type="nucleotide sequence ID" value="NZ_PVTI01000010.1"/>
</dbReference>
<organism evidence="8 9">
    <name type="scientific">Knoellia remsis</name>
    <dbReference type="NCBI Taxonomy" id="407159"/>
    <lineage>
        <taxon>Bacteria</taxon>
        <taxon>Bacillati</taxon>
        <taxon>Actinomycetota</taxon>
        <taxon>Actinomycetes</taxon>
        <taxon>Micrococcales</taxon>
        <taxon>Intrasporangiaceae</taxon>
        <taxon>Knoellia</taxon>
    </lineage>
</organism>
<evidence type="ECO:0000256" key="6">
    <source>
        <dbReference type="ARBA" id="ARBA00023136"/>
    </source>
</evidence>
<comment type="caution">
    <text evidence="8">The sequence shown here is derived from an EMBL/GenBank/DDBJ whole genome shotgun (WGS) entry which is preliminary data.</text>
</comment>
<reference evidence="8 9" key="1">
    <citation type="submission" date="2018-03" db="EMBL/GenBank/DDBJ databases">
        <title>Genomic Encyclopedia of Archaeal and Bacterial Type Strains, Phase II (KMG-II): from individual species to whole genera.</title>
        <authorList>
            <person name="Goeker M."/>
        </authorList>
    </citation>
    <scope>NUCLEOTIDE SEQUENCE [LARGE SCALE GENOMIC DNA]</scope>
    <source>
        <strain evidence="8 9">ATCC BAA-1496</strain>
    </source>
</reference>
<evidence type="ECO:0000256" key="2">
    <source>
        <dbReference type="ARBA" id="ARBA00006679"/>
    </source>
</evidence>
<evidence type="ECO:0000313" key="8">
    <source>
        <dbReference type="EMBL" id="PRY59279.1"/>
    </source>
</evidence>
<dbReference type="Proteomes" id="UP000237822">
    <property type="component" value="Unassembled WGS sequence"/>
</dbReference>
<dbReference type="EMBL" id="PVTI01000010">
    <property type="protein sequence ID" value="PRY59279.1"/>
    <property type="molecule type" value="Genomic_DNA"/>
</dbReference>
<dbReference type="PANTHER" id="PTHR33452">
    <property type="entry name" value="OXIDOREDUCTASE CATD-RELATED"/>
    <property type="match status" value="1"/>
</dbReference>
<evidence type="ECO:0000256" key="1">
    <source>
        <dbReference type="ARBA" id="ARBA00004651"/>
    </source>
</evidence>
<evidence type="ECO:0000256" key="5">
    <source>
        <dbReference type="ARBA" id="ARBA00022989"/>
    </source>
</evidence>
<keyword evidence="5 7" id="KW-1133">Transmembrane helix</keyword>
<sequence length="174" mass="17743">METSTDLGLLVLRLVIGGLILAHGSQKAFGAFGGMGPEGTAPLFETWGFRPGRSRVLLAAATEITGATLLVLGLLTPLGAAMILGTLLVAASVNADKGLWAVKGGYELPLLYALVAGALAFTGPGRISLDHAFGLTRSWTPVTGVVAVVVGALAAYAFIASSRRARALTPQETA</sequence>
<evidence type="ECO:0000256" key="7">
    <source>
        <dbReference type="SAM" id="Phobius"/>
    </source>
</evidence>
<accession>A0A2T0UMX0</accession>